<dbReference type="EC" id="2.7.6.5" evidence="4"/>
<dbReference type="GO" id="GO:0008728">
    <property type="term" value="F:GTP diphosphokinase activity"/>
    <property type="evidence" value="ECO:0007669"/>
    <property type="project" value="UniProtKB-EC"/>
</dbReference>
<dbReference type="FunFam" id="3.10.20.30:FF:000002">
    <property type="entry name" value="GTP pyrophosphokinase (RelA/SpoT)"/>
    <property type="match status" value="1"/>
</dbReference>
<dbReference type="InterPro" id="IPR045865">
    <property type="entry name" value="ACT-like_dom_sf"/>
</dbReference>
<dbReference type="SUPFAM" id="SSF81271">
    <property type="entry name" value="TGS-like"/>
    <property type="match status" value="1"/>
</dbReference>
<dbReference type="FunFam" id="3.30.460.10:FF:000001">
    <property type="entry name" value="GTP pyrophosphokinase RelA"/>
    <property type="match status" value="1"/>
</dbReference>
<dbReference type="GO" id="GO:0005886">
    <property type="term" value="C:plasma membrane"/>
    <property type="evidence" value="ECO:0007669"/>
    <property type="project" value="TreeGrafter"/>
</dbReference>
<dbReference type="EMBL" id="UOYP01000199">
    <property type="protein sequence ID" value="VAY88069.1"/>
    <property type="molecule type" value="Genomic_DNA"/>
</dbReference>
<dbReference type="CDD" id="cd05399">
    <property type="entry name" value="NT_Rel-Spo_like"/>
    <property type="match status" value="1"/>
</dbReference>
<dbReference type="InterPro" id="IPR012676">
    <property type="entry name" value="TGS-like"/>
</dbReference>
<dbReference type="PROSITE" id="PS51880">
    <property type="entry name" value="TGS"/>
    <property type="match status" value="1"/>
</dbReference>
<sequence length="719" mass="81440">MVARTDAGPLSSAHGLSGLGLHARYQLTESSLIAQLFQLITAQDPADEEGQWALQRALTSARLLSDLEAHPACIVVALLRALPWSRQETLPARLDLDPEVWTLTQELHRLDHIVNTLDIQDHPKSSHEEHIEGIRKLLLTLVQDIRVVLIALAERVWLMRRSTSLDEPTQRQLARQTLDLYTPLANRLGVWFLKWELEDLSLRALEPETYKTIAHQLDERFIQREQYITQLIRTLQDLLQENGLVATVTGRPKHIFSIVKKMRAKNLSLERVYDIRAVRIIVDTLPECYTVLGLVHQRWVPVAGEFDDYIARPKGNQYRSLHTAVYGPENKIVEVQIRTHEMHRDSELGIASHWRYKEGARADRSFEERVVWLRQMLDWQREAALNTGTSLPPGDETLFVFTPQGRIIDLPQGATPIDFAYHVHSELGHRCRGAKVDGRMTPLNQPLNNGQRVEILTVRQGGPSRDWLNPAYGYLKTHRAQAKVRQWFKLQHWEEDLSHGRTLLDKWMARTGQTALSQEQLANQVGYARTEDFLVALARNEVTLRQLDNLLAPPVSPQEIKLPLTTPGPSGGDQGVLVVGVSQIATSIAKCCKPVPPEPILGFVTRGRGVSIHRANCRSLAALTHQQWQRLIPVTWGENTPAQPFTTDIGVLSQDRQGLLRDISEALTREKVNVIGVNTHTHGTQARMRFTVQIDSLEQLARTLKTLQAIPDVTAAWRT</sequence>
<dbReference type="InterPro" id="IPR012675">
    <property type="entry name" value="Beta-grasp_dom_sf"/>
</dbReference>
<dbReference type="Gene3D" id="3.30.70.260">
    <property type="match status" value="1"/>
</dbReference>
<dbReference type="CDD" id="cd01668">
    <property type="entry name" value="TGS_RSH"/>
    <property type="match status" value="1"/>
</dbReference>
<dbReference type="Pfam" id="PF02824">
    <property type="entry name" value="TGS"/>
    <property type="match status" value="1"/>
</dbReference>
<dbReference type="InterPro" id="IPR002912">
    <property type="entry name" value="ACT_dom"/>
</dbReference>
<keyword evidence="4" id="KW-0418">Kinase</keyword>
<dbReference type="GO" id="GO:0042594">
    <property type="term" value="P:response to starvation"/>
    <property type="evidence" value="ECO:0007669"/>
    <property type="project" value="TreeGrafter"/>
</dbReference>
<keyword evidence="4" id="KW-0808">Transferase</keyword>
<evidence type="ECO:0000259" key="2">
    <source>
        <dbReference type="PROSITE" id="PS51671"/>
    </source>
</evidence>
<dbReference type="InterPro" id="IPR004095">
    <property type="entry name" value="TGS"/>
</dbReference>
<dbReference type="SUPFAM" id="SSF81301">
    <property type="entry name" value="Nucleotidyltransferase"/>
    <property type="match status" value="1"/>
</dbReference>
<dbReference type="GO" id="GO:0015969">
    <property type="term" value="P:guanosine tetraphosphate metabolic process"/>
    <property type="evidence" value="ECO:0007669"/>
    <property type="project" value="InterPro"/>
</dbReference>
<dbReference type="Gene3D" id="3.30.460.10">
    <property type="entry name" value="Beta Polymerase, domain 2"/>
    <property type="match status" value="1"/>
</dbReference>
<dbReference type="InterPro" id="IPR004811">
    <property type="entry name" value="RelA/Spo_fam"/>
</dbReference>
<dbReference type="InterPro" id="IPR033655">
    <property type="entry name" value="TGS_RelA/SpoT"/>
</dbReference>
<dbReference type="GO" id="GO:0008893">
    <property type="term" value="F:guanosine-3',5'-bis(diphosphate) 3'-diphosphatase activity"/>
    <property type="evidence" value="ECO:0007669"/>
    <property type="project" value="TreeGrafter"/>
</dbReference>
<dbReference type="PANTHER" id="PTHR21262:SF31">
    <property type="entry name" value="GTP PYROPHOSPHOKINASE"/>
    <property type="match status" value="1"/>
</dbReference>
<dbReference type="Pfam" id="PF13291">
    <property type="entry name" value="ACT_4"/>
    <property type="match status" value="1"/>
</dbReference>
<feature type="domain" description="TGS" evidence="3">
    <location>
        <begin position="395"/>
        <end position="457"/>
    </location>
</feature>
<dbReference type="Gene3D" id="3.10.20.30">
    <property type="match status" value="1"/>
</dbReference>
<dbReference type="InterPro" id="IPR043519">
    <property type="entry name" value="NT_sf"/>
</dbReference>
<dbReference type="PANTHER" id="PTHR21262">
    <property type="entry name" value="GUANOSINE-3',5'-BIS DIPHOSPHATE 3'-PYROPHOSPHOHYDROLASE"/>
    <property type="match status" value="1"/>
</dbReference>
<dbReference type="SMART" id="SM00954">
    <property type="entry name" value="RelA_SpoT"/>
    <property type="match status" value="1"/>
</dbReference>
<dbReference type="CDD" id="cd04876">
    <property type="entry name" value="ACT_RelA-SpoT"/>
    <property type="match status" value="1"/>
</dbReference>
<reference evidence="4" key="1">
    <citation type="submission" date="2018-10" db="EMBL/GenBank/DDBJ databases">
        <authorList>
            <person name="Plewniak F."/>
        </authorList>
    </citation>
    <scope>NUCLEOTIDE SEQUENCE</scope>
</reference>
<evidence type="ECO:0000256" key="1">
    <source>
        <dbReference type="ARBA" id="ARBA00007476"/>
    </source>
</evidence>
<evidence type="ECO:0000259" key="3">
    <source>
        <dbReference type="PROSITE" id="PS51880"/>
    </source>
</evidence>
<dbReference type="GO" id="GO:0016301">
    <property type="term" value="F:kinase activity"/>
    <property type="evidence" value="ECO:0007669"/>
    <property type="project" value="UniProtKB-KW"/>
</dbReference>
<feature type="domain" description="ACT" evidence="2">
    <location>
        <begin position="648"/>
        <end position="719"/>
    </location>
</feature>
<dbReference type="Pfam" id="PF13328">
    <property type="entry name" value="HD_4"/>
    <property type="match status" value="1"/>
</dbReference>
<gene>
    <name evidence="4" type="primary">relA</name>
    <name evidence="4" type="ORF">CARN8_2780006</name>
</gene>
<dbReference type="PROSITE" id="PS51671">
    <property type="entry name" value="ACT"/>
    <property type="match status" value="1"/>
</dbReference>
<accession>A0A3P3ZNB3</accession>
<comment type="similarity">
    <text evidence="1">Belongs to the RelA/SpoT family.</text>
</comment>
<protein>
    <submittedName>
        <fullName evidence="4">GTP pyrophosphokinase</fullName>
        <ecNumber evidence="4">2.7.6.5</ecNumber>
    </submittedName>
</protein>
<dbReference type="AlphaFoldDB" id="A0A3P3ZNB3"/>
<dbReference type="Gene3D" id="1.10.3210.10">
    <property type="entry name" value="Hypothetical protein af1432"/>
    <property type="match status" value="1"/>
</dbReference>
<dbReference type="SUPFAM" id="SSF55021">
    <property type="entry name" value="ACT-like"/>
    <property type="match status" value="1"/>
</dbReference>
<name>A0A3P3ZNB3_9ZZZZ</name>
<organism evidence="4">
    <name type="scientific">mine drainage metagenome</name>
    <dbReference type="NCBI Taxonomy" id="410659"/>
    <lineage>
        <taxon>unclassified sequences</taxon>
        <taxon>metagenomes</taxon>
        <taxon>ecological metagenomes</taxon>
    </lineage>
</organism>
<dbReference type="NCBIfam" id="TIGR00691">
    <property type="entry name" value="spoT_relA"/>
    <property type="match status" value="1"/>
</dbReference>
<evidence type="ECO:0000313" key="4">
    <source>
        <dbReference type="EMBL" id="VAY88069.1"/>
    </source>
</evidence>
<proteinExistence type="inferred from homology"/>
<dbReference type="InterPro" id="IPR007685">
    <property type="entry name" value="RelA_SpoT"/>
</dbReference>
<dbReference type="SUPFAM" id="SSF109604">
    <property type="entry name" value="HD-domain/PDEase-like"/>
    <property type="match status" value="1"/>
</dbReference>
<dbReference type="Pfam" id="PF04607">
    <property type="entry name" value="RelA_SpoT"/>
    <property type="match status" value="1"/>
</dbReference>